<accession>A0A5J6WQB5</accession>
<keyword evidence="1" id="KW-0732">Signal</keyword>
<organism evidence="2 3">
    <name type="scientific">Moritella marina ATCC 15381</name>
    <dbReference type="NCBI Taxonomy" id="1202962"/>
    <lineage>
        <taxon>Bacteria</taxon>
        <taxon>Pseudomonadati</taxon>
        <taxon>Pseudomonadota</taxon>
        <taxon>Gammaproteobacteria</taxon>
        <taxon>Alteromonadales</taxon>
        <taxon>Moritellaceae</taxon>
        <taxon>Moritella</taxon>
    </lineage>
</organism>
<evidence type="ECO:0000256" key="1">
    <source>
        <dbReference type="SAM" id="SignalP"/>
    </source>
</evidence>
<feature type="signal peptide" evidence="1">
    <location>
        <begin position="1"/>
        <end position="18"/>
    </location>
</feature>
<feature type="chain" id="PRO_5023894319" description="Porin family protein" evidence="1">
    <location>
        <begin position="19"/>
        <end position="170"/>
    </location>
</feature>
<reference evidence="2 3" key="1">
    <citation type="submission" date="2019-09" db="EMBL/GenBank/DDBJ databases">
        <title>Hybrid Assembly of the complete Genome of the Deep-Sea Bacterium Moritella marina from long Nanopore and Illumina reads.</title>
        <authorList>
            <person name="Magin S."/>
            <person name="Georgoulis A."/>
            <person name="Papadimitriou K."/>
            <person name="Iliakis G."/>
            <person name="Vorgias C.E."/>
        </authorList>
    </citation>
    <scope>NUCLEOTIDE SEQUENCE [LARGE SCALE GENOMIC DNA]</scope>
    <source>
        <strain evidence="2 3">MP-1</strain>
    </source>
</reference>
<evidence type="ECO:0000313" key="3">
    <source>
        <dbReference type="Proteomes" id="UP000327424"/>
    </source>
</evidence>
<gene>
    <name evidence="2" type="ORF">FR932_12120</name>
</gene>
<sequence length="170" mass="18749">MHKILIPFLLISSTSVLANTVHISPEMKIGPYVGSGISGAGLQLGLTDTFGLDAVYLSYSHTSAQFLYLDNDRLKTYRIGAQKQLVNKPKMSLQLEAGWVEYEGKQSGLWSNDIRYSEATGASISAHWVISVTDNIAFRAGTDLNYIDRDKTFLPYDLTAMISTGVIFSF</sequence>
<evidence type="ECO:0008006" key="4">
    <source>
        <dbReference type="Google" id="ProtNLM"/>
    </source>
</evidence>
<dbReference type="RefSeq" id="WP_019442998.1">
    <property type="nucleotide sequence ID" value="NZ_ALOE01000038.1"/>
</dbReference>
<proteinExistence type="predicted"/>
<protein>
    <recommendedName>
        <fullName evidence="4">Porin family protein</fullName>
    </recommendedName>
</protein>
<name>A0A5J6WQB5_MORMI</name>
<dbReference type="Proteomes" id="UP000327424">
    <property type="component" value="Chromosome"/>
</dbReference>
<dbReference type="EMBL" id="CP044399">
    <property type="protein sequence ID" value="QFI38542.1"/>
    <property type="molecule type" value="Genomic_DNA"/>
</dbReference>
<dbReference type="KEGG" id="mmaa:FR932_12120"/>
<evidence type="ECO:0000313" key="2">
    <source>
        <dbReference type="EMBL" id="QFI38542.1"/>
    </source>
</evidence>
<dbReference type="AlphaFoldDB" id="A0A5J6WQB5"/>
<keyword evidence="3" id="KW-1185">Reference proteome</keyword>
<dbReference type="OrthoDB" id="5897825at2"/>